<dbReference type="InParanoid" id="W0REK0"/>
<dbReference type="OrthoDB" id="9794228at2"/>
<dbReference type="KEGG" id="gba:J421_1208"/>
<dbReference type="Proteomes" id="UP000019151">
    <property type="component" value="Chromosome"/>
</dbReference>
<accession>W0REK0</accession>
<keyword evidence="2" id="KW-1185">Reference proteome</keyword>
<dbReference type="RefSeq" id="WP_104022320.1">
    <property type="nucleotide sequence ID" value="NZ_CP007128.1"/>
</dbReference>
<dbReference type="HOGENOM" id="CLU_1466213_0_0_0"/>
<protein>
    <submittedName>
        <fullName evidence="1">Uncharacterized protein</fullName>
    </submittedName>
</protein>
<dbReference type="STRING" id="861299.J421_1208"/>
<name>W0REK0_9BACT</name>
<proteinExistence type="predicted"/>
<dbReference type="Gene3D" id="2.100.10.30">
    <property type="entry name" value="Jacalin-like lectin domain"/>
    <property type="match status" value="1"/>
</dbReference>
<dbReference type="InterPro" id="IPR036404">
    <property type="entry name" value="Jacalin-like_lectin_dom_sf"/>
</dbReference>
<dbReference type="PATRIC" id="fig|861299.3.peg.1224"/>
<organism evidence="1 2">
    <name type="scientific">Gemmatirosa kalamazoonensis</name>
    <dbReference type="NCBI Taxonomy" id="861299"/>
    <lineage>
        <taxon>Bacteria</taxon>
        <taxon>Pseudomonadati</taxon>
        <taxon>Gemmatimonadota</taxon>
        <taxon>Gemmatimonadia</taxon>
        <taxon>Gemmatimonadales</taxon>
        <taxon>Gemmatimonadaceae</taxon>
        <taxon>Gemmatirosa</taxon>
    </lineage>
</organism>
<evidence type="ECO:0000313" key="2">
    <source>
        <dbReference type="Proteomes" id="UP000019151"/>
    </source>
</evidence>
<sequence>MRATFHALTLAVLPLALLRADDPPQLLPVYGGAGGTSFSHDCGARHVLTGLRYRTGLVVDAVGILCRPVNADGSLGPESTVGTISGGTGGTTGTVSCPAGKVIVLADLSYGSYVSYMALECAPWSASLRKFTLTASTGTGLYVGAVLTPHTGEGREQCESSRQPASGIRGRAAAFVDALGLVCDEP</sequence>
<dbReference type="EMBL" id="CP007128">
    <property type="protein sequence ID" value="AHG88745.1"/>
    <property type="molecule type" value="Genomic_DNA"/>
</dbReference>
<dbReference type="AlphaFoldDB" id="W0REK0"/>
<evidence type="ECO:0000313" key="1">
    <source>
        <dbReference type="EMBL" id="AHG88745.1"/>
    </source>
</evidence>
<reference evidence="1 2" key="1">
    <citation type="journal article" date="2014" name="Genome Announc.">
        <title>Genome Sequence and Methylome of Soil Bacterium Gemmatirosa kalamazoonensis KBS708T, a Member of the Rarely Cultivated Gemmatimonadetes Phylum.</title>
        <authorList>
            <person name="Debruyn J.M."/>
            <person name="Radosevich M."/>
            <person name="Wommack K.E."/>
            <person name="Polson S.W."/>
            <person name="Hauser L.J."/>
            <person name="Fawaz M.N."/>
            <person name="Korlach J."/>
            <person name="Tsai Y.C."/>
        </authorList>
    </citation>
    <scope>NUCLEOTIDE SEQUENCE [LARGE SCALE GENOMIC DNA]</scope>
    <source>
        <strain evidence="1 2">KBS708</strain>
    </source>
</reference>
<gene>
    <name evidence="1" type="ORF">J421_1208</name>
</gene>